<sequence length="248" mass="29530">MGVKIMLENFEILKGYSDHSGKRLCMDDDRENFTKCPISVNVYVGSMDPIRMLDLNSEISEKKLDYSTVITREYIDENEEDYELSIYSIYIAAYINNDKDTDVKTFHVIDILTYDKIFGMFSQKCNGCMGMMGIVRYWGFLKYSDFLYRFHIMDIDFDPFRFVLLKINLIDIRTSSKDNTIIDDHMTPRNIFGGFNSDKYFGLIDEFCYGWTRPISVWLPKYMKFSNYTIRITCKEYEHHKFVMFFNK</sequence>
<dbReference type="Proteomes" id="UP000031668">
    <property type="component" value="Unassembled WGS sequence"/>
</dbReference>
<keyword evidence="2" id="KW-1185">Reference proteome</keyword>
<dbReference type="EMBL" id="JWZT01005579">
    <property type="protein sequence ID" value="KII60535.1"/>
    <property type="molecule type" value="Genomic_DNA"/>
</dbReference>
<comment type="caution">
    <text evidence="1">The sequence shown here is derived from an EMBL/GenBank/DDBJ whole genome shotgun (WGS) entry which is preliminary data.</text>
</comment>
<evidence type="ECO:0000313" key="1">
    <source>
        <dbReference type="EMBL" id="KII60535.1"/>
    </source>
</evidence>
<reference evidence="1 2" key="1">
    <citation type="journal article" date="2014" name="Genome Biol. Evol.">
        <title>The genome of the myxosporean Thelohanellus kitauei shows adaptations to nutrient acquisition within its fish host.</title>
        <authorList>
            <person name="Yang Y."/>
            <person name="Xiong J."/>
            <person name="Zhou Z."/>
            <person name="Huo F."/>
            <person name="Miao W."/>
            <person name="Ran C."/>
            <person name="Liu Y."/>
            <person name="Zhang J."/>
            <person name="Feng J."/>
            <person name="Wang M."/>
            <person name="Wang M."/>
            <person name="Wang L."/>
            <person name="Yao B."/>
        </authorList>
    </citation>
    <scope>NUCLEOTIDE SEQUENCE [LARGE SCALE GENOMIC DNA]</scope>
    <source>
        <strain evidence="1">Wuqing</strain>
    </source>
</reference>
<protein>
    <submittedName>
        <fullName evidence="1">Uncharacterized protein</fullName>
    </submittedName>
</protein>
<accession>A0A0C2M0J4</accession>
<organism evidence="1 2">
    <name type="scientific">Thelohanellus kitauei</name>
    <name type="common">Myxosporean</name>
    <dbReference type="NCBI Taxonomy" id="669202"/>
    <lineage>
        <taxon>Eukaryota</taxon>
        <taxon>Metazoa</taxon>
        <taxon>Cnidaria</taxon>
        <taxon>Myxozoa</taxon>
        <taxon>Myxosporea</taxon>
        <taxon>Bivalvulida</taxon>
        <taxon>Platysporina</taxon>
        <taxon>Myxobolidae</taxon>
        <taxon>Thelohanellus</taxon>
    </lineage>
</organism>
<dbReference type="AlphaFoldDB" id="A0A0C2M0J4"/>
<gene>
    <name evidence="1" type="ORF">RF11_05609</name>
</gene>
<evidence type="ECO:0000313" key="2">
    <source>
        <dbReference type="Proteomes" id="UP000031668"/>
    </source>
</evidence>
<proteinExistence type="predicted"/>
<name>A0A0C2M0J4_THEKT</name>